<name>A0A7W9SQL4_ARMRO</name>
<comment type="caution">
    <text evidence="1">The sequence shown here is derived from an EMBL/GenBank/DDBJ whole genome shotgun (WGS) entry which is preliminary data.</text>
</comment>
<accession>A0A7W9SQL4</accession>
<sequence>MELSVHDNFLISYEVLCERREIRLHTEFRDVALGAPFEYTDVVFRGVFAYHFKQDTLTNLLFDIEEVAVSSILEEAQALLDAGRPYGWPRVEGSPSPTLEAYLSANDVRGFEIASSYGLDGWVLAQSMEFIAVTPSV</sequence>
<evidence type="ECO:0000313" key="2">
    <source>
        <dbReference type="Proteomes" id="UP000520814"/>
    </source>
</evidence>
<protein>
    <submittedName>
        <fullName evidence="1">Uncharacterized protein</fullName>
    </submittedName>
</protein>
<reference evidence="1 2" key="1">
    <citation type="submission" date="2020-08" db="EMBL/GenBank/DDBJ databases">
        <title>Genomic Encyclopedia of Type Strains, Phase IV (KMG-IV): sequencing the most valuable type-strain genomes for metagenomic binning, comparative biology and taxonomic classification.</title>
        <authorList>
            <person name="Goeker M."/>
        </authorList>
    </citation>
    <scope>NUCLEOTIDE SEQUENCE [LARGE SCALE GENOMIC DNA]</scope>
    <source>
        <strain evidence="1 2">DSM 23562</strain>
    </source>
</reference>
<organism evidence="1 2">
    <name type="scientific">Armatimonas rosea</name>
    <dbReference type="NCBI Taxonomy" id="685828"/>
    <lineage>
        <taxon>Bacteria</taxon>
        <taxon>Bacillati</taxon>
        <taxon>Armatimonadota</taxon>
        <taxon>Armatimonadia</taxon>
        <taxon>Armatimonadales</taxon>
        <taxon>Armatimonadaceae</taxon>
        <taxon>Armatimonas</taxon>
    </lineage>
</organism>
<dbReference type="Proteomes" id="UP000520814">
    <property type="component" value="Unassembled WGS sequence"/>
</dbReference>
<dbReference type="RefSeq" id="WP_184194635.1">
    <property type="nucleotide sequence ID" value="NZ_JACHGW010000002.1"/>
</dbReference>
<dbReference type="AlphaFoldDB" id="A0A7W9SQL4"/>
<evidence type="ECO:0000313" key="1">
    <source>
        <dbReference type="EMBL" id="MBB6050174.1"/>
    </source>
</evidence>
<keyword evidence="2" id="KW-1185">Reference proteome</keyword>
<dbReference type="EMBL" id="JACHGW010000002">
    <property type="protein sequence ID" value="MBB6050174.1"/>
    <property type="molecule type" value="Genomic_DNA"/>
</dbReference>
<gene>
    <name evidence="1" type="ORF">HNQ39_001965</name>
</gene>
<proteinExistence type="predicted"/>